<gene>
    <name evidence="2" type="ORF">EC957_011151</name>
</gene>
<evidence type="ECO:0000259" key="1">
    <source>
        <dbReference type="Pfam" id="PF13358"/>
    </source>
</evidence>
<dbReference type="InterPro" id="IPR038717">
    <property type="entry name" value="Tc1-like_DDE_dom"/>
</dbReference>
<protein>
    <recommendedName>
        <fullName evidence="1">Tc1-like transposase DDE domain-containing protein</fullName>
    </recommendedName>
</protein>
<proteinExistence type="predicted"/>
<reference evidence="2" key="1">
    <citation type="journal article" date="2020" name="Fungal Divers.">
        <title>Resolving the Mortierellaceae phylogeny through synthesis of multi-gene phylogenetics and phylogenomics.</title>
        <authorList>
            <person name="Vandepol N."/>
            <person name="Liber J."/>
            <person name="Desiro A."/>
            <person name="Na H."/>
            <person name="Kennedy M."/>
            <person name="Barry K."/>
            <person name="Grigoriev I.V."/>
            <person name="Miller A.N."/>
            <person name="O'Donnell K."/>
            <person name="Stajich J.E."/>
            <person name="Bonito G."/>
        </authorList>
    </citation>
    <scope>NUCLEOTIDE SEQUENCE</scope>
    <source>
        <strain evidence="2">NRRL 2591</strain>
    </source>
</reference>
<dbReference type="InterPro" id="IPR036397">
    <property type="entry name" value="RNaseH_sf"/>
</dbReference>
<organism evidence="2 3">
    <name type="scientific">Mortierella hygrophila</name>
    <dbReference type="NCBI Taxonomy" id="979708"/>
    <lineage>
        <taxon>Eukaryota</taxon>
        <taxon>Fungi</taxon>
        <taxon>Fungi incertae sedis</taxon>
        <taxon>Mucoromycota</taxon>
        <taxon>Mortierellomycotina</taxon>
        <taxon>Mortierellomycetes</taxon>
        <taxon>Mortierellales</taxon>
        <taxon>Mortierellaceae</taxon>
        <taxon>Mortierella</taxon>
    </lineage>
</organism>
<dbReference type="Proteomes" id="UP000723463">
    <property type="component" value="Unassembled WGS sequence"/>
</dbReference>
<dbReference type="Pfam" id="PF13358">
    <property type="entry name" value="DDE_3"/>
    <property type="match status" value="1"/>
</dbReference>
<dbReference type="GO" id="GO:0003676">
    <property type="term" value="F:nucleic acid binding"/>
    <property type="evidence" value="ECO:0007669"/>
    <property type="project" value="InterPro"/>
</dbReference>
<evidence type="ECO:0000313" key="2">
    <source>
        <dbReference type="EMBL" id="KAF9545277.1"/>
    </source>
</evidence>
<dbReference type="AlphaFoldDB" id="A0A9P6F9N1"/>
<dbReference type="Gene3D" id="3.30.420.10">
    <property type="entry name" value="Ribonuclease H-like superfamily/Ribonuclease H"/>
    <property type="match status" value="1"/>
</dbReference>
<name>A0A9P6F9N1_9FUNG</name>
<evidence type="ECO:0000313" key="3">
    <source>
        <dbReference type="Proteomes" id="UP000723463"/>
    </source>
</evidence>
<comment type="caution">
    <text evidence="2">The sequence shown here is derived from an EMBL/GenBank/DDBJ whole genome shotgun (WGS) entry which is preliminary data.</text>
</comment>
<dbReference type="EMBL" id="JAAAXW010000075">
    <property type="protein sequence ID" value="KAF9545277.1"/>
    <property type="molecule type" value="Genomic_DNA"/>
</dbReference>
<keyword evidence="3" id="KW-1185">Reference proteome</keyword>
<feature type="domain" description="Tc1-like transposase DDE" evidence="1">
    <location>
        <begin position="18"/>
        <end position="77"/>
    </location>
</feature>
<accession>A0A9P6F9N1</accession>
<sequence length="85" mass="10002">MYMKVLRKNWVKGCSKYNLLPRNTLLMQDNAPWHKSKVALKFLAKQRIKLLEDKPPLSPDLSPIEKVWAWIKNWLGKITMRLGSP</sequence>